<keyword evidence="1" id="KW-0812">Transmembrane</keyword>
<keyword evidence="1" id="KW-1133">Transmembrane helix</keyword>
<dbReference type="Proteomes" id="UP000178222">
    <property type="component" value="Unassembled WGS sequence"/>
</dbReference>
<reference evidence="2 3" key="1">
    <citation type="journal article" date="2016" name="Nat. Commun.">
        <title>Thousands of microbial genomes shed light on interconnected biogeochemical processes in an aquifer system.</title>
        <authorList>
            <person name="Anantharaman K."/>
            <person name="Brown C.T."/>
            <person name="Hug L.A."/>
            <person name="Sharon I."/>
            <person name="Castelle C.J."/>
            <person name="Probst A.J."/>
            <person name="Thomas B.C."/>
            <person name="Singh A."/>
            <person name="Wilkins M.J."/>
            <person name="Karaoz U."/>
            <person name="Brodie E.L."/>
            <person name="Williams K.H."/>
            <person name="Hubbard S.S."/>
            <person name="Banfield J.F."/>
        </authorList>
    </citation>
    <scope>NUCLEOTIDE SEQUENCE [LARGE SCALE GENOMIC DNA]</scope>
</reference>
<keyword evidence="1" id="KW-0472">Membrane</keyword>
<evidence type="ECO:0000313" key="3">
    <source>
        <dbReference type="Proteomes" id="UP000178222"/>
    </source>
</evidence>
<evidence type="ECO:0000313" key="2">
    <source>
        <dbReference type="EMBL" id="OHA75861.1"/>
    </source>
</evidence>
<organism evidence="2 3">
    <name type="scientific">Candidatus Wildermuthbacteria bacterium RIFCSPLOWO2_02_FULL_47_9c</name>
    <dbReference type="NCBI Taxonomy" id="1802466"/>
    <lineage>
        <taxon>Bacteria</taxon>
        <taxon>Candidatus Wildermuthiibacteriota</taxon>
    </lineage>
</organism>
<evidence type="ECO:0000256" key="1">
    <source>
        <dbReference type="SAM" id="Phobius"/>
    </source>
</evidence>
<protein>
    <submittedName>
        <fullName evidence="2">Uncharacterized protein</fullName>
    </submittedName>
</protein>
<accession>A0A1G2RUX8</accession>
<name>A0A1G2RUX8_9BACT</name>
<sequence length="59" mass="5725">MSAQDENILAPQESVAQRGAIAAGFGPPAGGGGTGVLLGILILGGLAVGAVVLLRSRKK</sequence>
<dbReference type="EMBL" id="MHUL01000049">
    <property type="protein sequence ID" value="OHA75861.1"/>
    <property type="molecule type" value="Genomic_DNA"/>
</dbReference>
<dbReference type="AlphaFoldDB" id="A0A1G2RUX8"/>
<comment type="caution">
    <text evidence="2">The sequence shown here is derived from an EMBL/GenBank/DDBJ whole genome shotgun (WGS) entry which is preliminary data.</text>
</comment>
<feature type="transmembrane region" description="Helical" evidence="1">
    <location>
        <begin position="35"/>
        <end position="54"/>
    </location>
</feature>
<proteinExistence type="predicted"/>
<gene>
    <name evidence="2" type="ORF">A3J30_03325</name>
</gene>